<dbReference type="RefSeq" id="WP_172240293.1">
    <property type="nucleotide sequence ID" value="NZ_BMDD01000001.1"/>
</dbReference>
<evidence type="ECO:0000256" key="3">
    <source>
        <dbReference type="ARBA" id="ARBA00023163"/>
    </source>
</evidence>
<comment type="caution">
    <text evidence="6">The sequence shown here is derived from an EMBL/GenBank/DDBJ whole genome shotgun (WGS) entry which is preliminary data.</text>
</comment>
<protein>
    <recommendedName>
        <fullName evidence="5">HTH arsR-type domain-containing protein</fullName>
    </recommendedName>
</protein>
<gene>
    <name evidence="6" type="ORF">GCM10007362_11590</name>
</gene>
<keyword evidence="7" id="KW-1185">Reference proteome</keyword>
<dbReference type="InterPro" id="IPR001845">
    <property type="entry name" value="HTH_ArsR_DNA-bd_dom"/>
</dbReference>
<feature type="region of interest" description="Disordered" evidence="4">
    <location>
        <begin position="1"/>
        <end position="22"/>
    </location>
</feature>
<feature type="compositionally biased region" description="Basic and acidic residues" evidence="4">
    <location>
        <begin position="1"/>
        <end position="17"/>
    </location>
</feature>
<dbReference type="PRINTS" id="PR00778">
    <property type="entry name" value="HTHARSR"/>
</dbReference>
<dbReference type="PROSITE" id="PS50987">
    <property type="entry name" value="HTH_ARSR_2"/>
    <property type="match status" value="1"/>
</dbReference>
<name>A0ABQ1ZRY1_9BACL</name>
<dbReference type="NCBIfam" id="NF033788">
    <property type="entry name" value="HTH_metalloreg"/>
    <property type="match status" value="1"/>
</dbReference>
<dbReference type="InterPro" id="IPR011991">
    <property type="entry name" value="ArsR-like_HTH"/>
</dbReference>
<dbReference type="SMART" id="SM00418">
    <property type="entry name" value="HTH_ARSR"/>
    <property type="match status" value="1"/>
</dbReference>
<evidence type="ECO:0000259" key="5">
    <source>
        <dbReference type="PROSITE" id="PS50987"/>
    </source>
</evidence>
<proteinExistence type="predicted"/>
<dbReference type="InterPro" id="IPR036388">
    <property type="entry name" value="WH-like_DNA-bd_sf"/>
</dbReference>
<evidence type="ECO:0000256" key="4">
    <source>
        <dbReference type="SAM" id="MobiDB-lite"/>
    </source>
</evidence>
<evidence type="ECO:0000313" key="6">
    <source>
        <dbReference type="EMBL" id="GGH72957.1"/>
    </source>
</evidence>
<dbReference type="Gene3D" id="1.10.10.10">
    <property type="entry name" value="Winged helix-like DNA-binding domain superfamily/Winged helix DNA-binding domain"/>
    <property type="match status" value="1"/>
</dbReference>
<dbReference type="Pfam" id="PF01022">
    <property type="entry name" value="HTH_5"/>
    <property type="match status" value="1"/>
</dbReference>
<reference evidence="7" key="1">
    <citation type="journal article" date="2019" name="Int. J. Syst. Evol. Microbiol.">
        <title>The Global Catalogue of Microorganisms (GCM) 10K type strain sequencing project: providing services to taxonomists for standard genome sequencing and annotation.</title>
        <authorList>
            <consortium name="The Broad Institute Genomics Platform"/>
            <consortium name="The Broad Institute Genome Sequencing Center for Infectious Disease"/>
            <person name="Wu L."/>
            <person name="Ma J."/>
        </authorList>
    </citation>
    <scope>NUCLEOTIDE SEQUENCE [LARGE SCALE GENOMIC DNA]</scope>
    <source>
        <strain evidence="7">CCM 8702</strain>
    </source>
</reference>
<dbReference type="PANTHER" id="PTHR33154:SF33">
    <property type="entry name" value="TRANSCRIPTIONAL REPRESSOR SDPR"/>
    <property type="match status" value="1"/>
</dbReference>
<dbReference type="PANTHER" id="PTHR33154">
    <property type="entry name" value="TRANSCRIPTIONAL REGULATOR, ARSR FAMILY"/>
    <property type="match status" value="1"/>
</dbReference>
<keyword evidence="2" id="KW-0238">DNA-binding</keyword>
<feature type="domain" description="HTH arsR-type" evidence="5">
    <location>
        <begin position="26"/>
        <end position="122"/>
    </location>
</feature>
<keyword evidence="1" id="KW-0805">Transcription regulation</keyword>
<keyword evidence="3" id="KW-0804">Transcription</keyword>
<dbReference type="InterPro" id="IPR036390">
    <property type="entry name" value="WH_DNA-bd_sf"/>
</dbReference>
<organism evidence="6 7">
    <name type="scientific">Saccharibacillus endophyticus</name>
    <dbReference type="NCBI Taxonomy" id="2060666"/>
    <lineage>
        <taxon>Bacteria</taxon>
        <taxon>Bacillati</taxon>
        <taxon>Bacillota</taxon>
        <taxon>Bacilli</taxon>
        <taxon>Bacillales</taxon>
        <taxon>Paenibacillaceae</taxon>
        <taxon>Saccharibacillus</taxon>
    </lineage>
</organism>
<dbReference type="Proteomes" id="UP000605427">
    <property type="component" value="Unassembled WGS sequence"/>
</dbReference>
<evidence type="ECO:0000256" key="2">
    <source>
        <dbReference type="ARBA" id="ARBA00023125"/>
    </source>
</evidence>
<sequence length="133" mass="15151">MKDEKHSKSGEENEHSNPKLLAKKQTVLEELRSATDILKALAEPVRQDILMMFMLHKRLNVSQVVERSELSRPAISHHLKVLKQAGIVTSRKEATEVYYSLAEQDSVVSKLRRLLAAVMELEQDPDKTHEPKA</sequence>
<dbReference type="SUPFAM" id="SSF46785">
    <property type="entry name" value="Winged helix' DNA-binding domain"/>
    <property type="match status" value="1"/>
</dbReference>
<evidence type="ECO:0000256" key="1">
    <source>
        <dbReference type="ARBA" id="ARBA00023015"/>
    </source>
</evidence>
<accession>A0ABQ1ZRY1</accession>
<dbReference type="InterPro" id="IPR051081">
    <property type="entry name" value="HTH_MetalResp_TranReg"/>
</dbReference>
<dbReference type="EMBL" id="BMDD01000001">
    <property type="protein sequence ID" value="GGH72957.1"/>
    <property type="molecule type" value="Genomic_DNA"/>
</dbReference>
<evidence type="ECO:0000313" key="7">
    <source>
        <dbReference type="Proteomes" id="UP000605427"/>
    </source>
</evidence>
<dbReference type="CDD" id="cd00090">
    <property type="entry name" value="HTH_ARSR"/>
    <property type="match status" value="1"/>
</dbReference>